<feature type="modified residue" description="4-aspartylphosphate" evidence="6">
    <location>
        <position position="62"/>
    </location>
</feature>
<dbReference type="EMBL" id="JAEKNS010000080">
    <property type="protein sequence ID" value="MBJ7594771.1"/>
    <property type="molecule type" value="Genomic_DNA"/>
</dbReference>
<comment type="caution">
    <text evidence="10">The sequence shown here is derived from an EMBL/GenBank/DDBJ whole genome shotgun (WGS) entry which is preliminary data.</text>
</comment>
<dbReference type="PANTHER" id="PTHR48111:SF4">
    <property type="entry name" value="DNA-BINDING DUAL TRANSCRIPTIONAL REGULATOR OMPR"/>
    <property type="match status" value="1"/>
</dbReference>
<dbReference type="InterPro" id="IPR011006">
    <property type="entry name" value="CheY-like_superfamily"/>
</dbReference>
<dbReference type="InterPro" id="IPR001867">
    <property type="entry name" value="OmpR/PhoB-type_DNA-bd"/>
</dbReference>
<keyword evidence="5" id="KW-0804">Transcription</keyword>
<dbReference type="PANTHER" id="PTHR48111">
    <property type="entry name" value="REGULATOR OF RPOS"/>
    <property type="match status" value="1"/>
</dbReference>
<organism evidence="10 11">
    <name type="scientific">Candidatus Aeolococcus gillhamiae</name>
    <dbReference type="NCBI Taxonomy" id="3127015"/>
    <lineage>
        <taxon>Bacteria</taxon>
        <taxon>Bacillati</taxon>
        <taxon>Candidatus Dormiibacterota</taxon>
        <taxon>Candidatus Dormibacteria</taxon>
        <taxon>Candidatus Aeolococcales</taxon>
        <taxon>Candidatus Aeolococcaceae</taxon>
        <taxon>Candidatus Aeolococcus</taxon>
    </lineage>
</organism>
<evidence type="ECO:0000256" key="3">
    <source>
        <dbReference type="ARBA" id="ARBA00023015"/>
    </source>
</evidence>
<dbReference type="InterPro" id="IPR039420">
    <property type="entry name" value="WalR-like"/>
</dbReference>
<dbReference type="Pfam" id="PF00486">
    <property type="entry name" value="Trans_reg_C"/>
    <property type="match status" value="1"/>
</dbReference>
<evidence type="ECO:0000256" key="4">
    <source>
        <dbReference type="ARBA" id="ARBA00023125"/>
    </source>
</evidence>
<dbReference type="AlphaFoldDB" id="A0A934N3L7"/>
<evidence type="ECO:0000313" key="11">
    <source>
        <dbReference type="Proteomes" id="UP000606991"/>
    </source>
</evidence>
<evidence type="ECO:0000256" key="7">
    <source>
        <dbReference type="PROSITE-ProRule" id="PRU01091"/>
    </source>
</evidence>
<feature type="domain" description="OmpR/PhoB-type" evidence="9">
    <location>
        <begin position="136"/>
        <end position="236"/>
    </location>
</feature>
<feature type="DNA-binding region" description="OmpR/PhoB-type" evidence="7">
    <location>
        <begin position="136"/>
        <end position="236"/>
    </location>
</feature>
<dbReference type="PROSITE" id="PS50110">
    <property type="entry name" value="RESPONSE_REGULATORY"/>
    <property type="match status" value="1"/>
</dbReference>
<dbReference type="InterPro" id="IPR016032">
    <property type="entry name" value="Sig_transdc_resp-reg_C-effctor"/>
</dbReference>
<dbReference type="GO" id="GO:0005829">
    <property type="term" value="C:cytosol"/>
    <property type="evidence" value="ECO:0007669"/>
    <property type="project" value="TreeGrafter"/>
</dbReference>
<keyword evidence="3" id="KW-0805">Transcription regulation</keyword>
<evidence type="ECO:0000256" key="6">
    <source>
        <dbReference type="PROSITE-ProRule" id="PRU00169"/>
    </source>
</evidence>
<dbReference type="Gene3D" id="1.10.10.10">
    <property type="entry name" value="Winged helix-like DNA-binding domain superfamily/Winged helix DNA-binding domain"/>
    <property type="match status" value="1"/>
</dbReference>
<dbReference type="GO" id="GO:0000156">
    <property type="term" value="F:phosphorelay response regulator activity"/>
    <property type="evidence" value="ECO:0007669"/>
    <property type="project" value="TreeGrafter"/>
</dbReference>
<dbReference type="SMART" id="SM00862">
    <property type="entry name" value="Trans_reg_C"/>
    <property type="match status" value="1"/>
</dbReference>
<dbReference type="FunFam" id="3.40.50.2300:FF:000001">
    <property type="entry name" value="DNA-binding response regulator PhoB"/>
    <property type="match status" value="1"/>
</dbReference>
<dbReference type="CDD" id="cd00383">
    <property type="entry name" value="trans_reg_C"/>
    <property type="match status" value="1"/>
</dbReference>
<reference evidence="10 11" key="1">
    <citation type="submission" date="2020-10" db="EMBL/GenBank/DDBJ databases">
        <title>Ca. Dormibacterota MAGs.</title>
        <authorList>
            <person name="Montgomery K."/>
        </authorList>
    </citation>
    <scope>NUCLEOTIDE SEQUENCE [LARGE SCALE GENOMIC DNA]</scope>
    <source>
        <strain evidence="10">SC8812_S17_18</strain>
    </source>
</reference>
<name>A0A934N3L7_9BACT</name>
<dbReference type="GO" id="GO:0032993">
    <property type="term" value="C:protein-DNA complex"/>
    <property type="evidence" value="ECO:0007669"/>
    <property type="project" value="TreeGrafter"/>
</dbReference>
<dbReference type="Gene3D" id="6.10.250.690">
    <property type="match status" value="1"/>
</dbReference>
<proteinExistence type="predicted"/>
<dbReference type="GO" id="GO:0006355">
    <property type="term" value="P:regulation of DNA-templated transcription"/>
    <property type="evidence" value="ECO:0007669"/>
    <property type="project" value="InterPro"/>
</dbReference>
<dbReference type="Gene3D" id="3.40.50.2300">
    <property type="match status" value="1"/>
</dbReference>
<gene>
    <name evidence="10" type="ORF">JF886_07905</name>
</gene>
<sequence length="238" mass="26602">MLVHGYDDGSVRTVLVVDDEPEIVRILRDYLERAGFAVVTASDGEAAVAMARRHRPDIVLLDLTLPFLDGLDVARALRRDAEVPIIMLSARTEETDRIVGLELGADDYVAKPFSPREVVARVRAVLRRADATHLHGDVVRVGESIELDVPRMETSVDGHRVELTATEFQLLLHMARQPGRVFTRAQLLDAVHGVAVESYERAIDAHVKNIRRKIERDPHAPRRLQTVFGVGYRLAESP</sequence>
<keyword evidence="4 7" id="KW-0238">DNA-binding</keyword>
<dbReference type="Proteomes" id="UP000606991">
    <property type="component" value="Unassembled WGS sequence"/>
</dbReference>
<accession>A0A934N3L7</accession>
<dbReference type="SUPFAM" id="SSF52172">
    <property type="entry name" value="CheY-like"/>
    <property type="match status" value="1"/>
</dbReference>
<dbReference type="Pfam" id="PF00072">
    <property type="entry name" value="Response_reg"/>
    <property type="match status" value="1"/>
</dbReference>
<evidence type="ECO:0000259" key="8">
    <source>
        <dbReference type="PROSITE" id="PS50110"/>
    </source>
</evidence>
<dbReference type="InterPro" id="IPR001789">
    <property type="entry name" value="Sig_transdc_resp-reg_receiver"/>
</dbReference>
<keyword evidence="2" id="KW-0902">Two-component regulatory system</keyword>
<evidence type="ECO:0000256" key="5">
    <source>
        <dbReference type="ARBA" id="ARBA00023163"/>
    </source>
</evidence>
<feature type="domain" description="Response regulatory" evidence="8">
    <location>
        <begin position="13"/>
        <end position="126"/>
    </location>
</feature>
<dbReference type="PROSITE" id="PS51755">
    <property type="entry name" value="OMPR_PHOB"/>
    <property type="match status" value="1"/>
</dbReference>
<protein>
    <submittedName>
        <fullName evidence="10">Response regulator transcription factor</fullName>
    </submittedName>
</protein>
<evidence type="ECO:0000256" key="2">
    <source>
        <dbReference type="ARBA" id="ARBA00023012"/>
    </source>
</evidence>
<dbReference type="SMART" id="SM00448">
    <property type="entry name" value="REC"/>
    <property type="match status" value="1"/>
</dbReference>
<dbReference type="SUPFAM" id="SSF46894">
    <property type="entry name" value="C-terminal effector domain of the bipartite response regulators"/>
    <property type="match status" value="1"/>
</dbReference>
<evidence type="ECO:0000256" key="1">
    <source>
        <dbReference type="ARBA" id="ARBA00022553"/>
    </source>
</evidence>
<keyword evidence="1 6" id="KW-0597">Phosphoprotein</keyword>
<dbReference type="InterPro" id="IPR036388">
    <property type="entry name" value="WH-like_DNA-bd_sf"/>
</dbReference>
<evidence type="ECO:0000259" key="9">
    <source>
        <dbReference type="PROSITE" id="PS51755"/>
    </source>
</evidence>
<evidence type="ECO:0000313" key="10">
    <source>
        <dbReference type="EMBL" id="MBJ7594771.1"/>
    </source>
</evidence>
<dbReference type="GO" id="GO:0000976">
    <property type="term" value="F:transcription cis-regulatory region binding"/>
    <property type="evidence" value="ECO:0007669"/>
    <property type="project" value="TreeGrafter"/>
</dbReference>